<reference evidence="1 2" key="1">
    <citation type="submission" date="2018-11" db="EMBL/GenBank/DDBJ databases">
        <authorList>
            <consortium name="Pathogen Informatics"/>
        </authorList>
    </citation>
    <scope>NUCLEOTIDE SEQUENCE [LARGE SCALE GENOMIC DNA]</scope>
    <source>
        <strain evidence="1 2">Zambia</strain>
    </source>
</reference>
<protein>
    <submittedName>
        <fullName evidence="1">Uncharacterized protein</fullName>
    </submittedName>
</protein>
<gene>
    <name evidence="1" type="ORF">SMRZ_LOCUS18434</name>
</gene>
<organism evidence="1 2">
    <name type="scientific">Schistosoma margrebowiei</name>
    <dbReference type="NCBI Taxonomy" id="48269"/>
    <lineage>
        <taxon>Eukaryota</taxon>
        <taxon>Metazoa</taxon>
        <taxon>Spiralia</taxon>
        <taxon>Lophotrochozoa</taxon>
        <taxon>Platyhelminthes</taxon>
        <taxon>Trematoda</taxon>
        <taxon>Digenea</taxon>
        <taxon>Strigeidida</taxon>
        <taxon>Schistosomatoidea</taxon>
        <taxon>Schistosomatidae</taxon>
        <taxon>Schistosoma</taxon>
    </lineage>
</organism>
<dbReference type="EMBL" id="UZAI01017650">
    <property type="protein sequence ID" value="VDP27851.1"/>
    <property type="molecule type" value="Genomic_DNA"/>
</dbReference>
<proteinExistence type="predicted"/>
<sequence>MTNQLSDELEGIKRFLEAVREPVYLDIKLEQAQKSNRVQDYPKESEANAYFPFDCFAGDSSTNESRVLTAHIH</sequence>
<keyword evidence="2" id="KW-1185">Reference proteome</keyword>
<name>A0A183MQV9_9TREM</name>
<accession>A0A183MQV9</accession>
<dbReference type="AlphaFoldDB" id="A0A183MQV9"/>
<evidence type="ECO:0000313" key="2">
    <source>
        <dbReference type="Proteomes" id="UP000277204"/>
    </source>
</evidence>
<dbReference type="Proteomes" id="UP000277204">
    <property type="component" value="Unassembled WGS sequence"/>
</dbReference>
<evidence type="ECO:0000313" key="1">
    <source>
        <dbReference type="EMBL" id="VDP27851.1"/>
    </source>
</evidence>